<dbReference type="EMBL" id="LCRM01000013">
    <property type="protein sequence ID" value="KKW36790.1"/>
    <property type="molecule type" value="Genomic_DNA"/>
</dbReference>
<keyword evidence="4" id="KW-1133">Transmembrane helix</keyword>
<accession>A0A0G1Y0W7</accession>
<sequence>MRSRILFSLLLFVGSVLLWLPGSVFAQTLPETGLSEFAAQVGLGGTSDIRLIIARLIRTALSLAGIVLVAMIVYAGFLWMTARGAQDKIDKARQTIFRAVVGLIIVFSAFAITQFVVSSLMTATGATSTSSSTTGGPIGCPTCPVDTNTIFVTESWGCLETLPTLPKNTQVQILFNRNVSTDDVYLMDFVTVRAGSSLVGVDLNGGGQTVTITPNSSTCPAEPGNMFCPGTDYHIVISEGFLSLDGAQIQCTLSNPCFYDFTTNDTVDNDGPTVVINTPTNGAPVFSFTPLDLQAVVTDNGGVGITDFTVNSAIVDSVEPTGCTGEGPMSCLANGAWTPGNLAPASTHVIRATATDCSGNTKVSDAVTVTTLALHCANEIRDEDETAIDCGGGDCLACSGSSCTVNSDCASFLCVNNQCVTGPKILNVSPRGDAQDTPALRGVPNGAPGNFLTITGTGFGTTPGIVTFLGADNNDGDNRNASVVSCPTPSWSNTQIVVAIPPGVIDGPMQVTTSGSTPLVDATDDTYGPFISNFVPNQILRPGLCAVTPALAEASDRIAISGVHFGTDPTVGHVYFSGNNVYEATFLSAIDSWADQAVSVLVPPSTAGDYDLSIFVDGEGSNPLEFEVTDALLVAGAPRIDYVDSGVFLCVGDLMTEGDLCSVNADCGTGGTCVSAPSTGAPGQYVTIFGDNFGSTVGIVLFADGNSGDVTFVPDFPAQCSNMWWNNTSIVVQVPAELTTDPVFNPKTIRVRRSTFLATSESNAVNFTVDAIGVTPGLCALSPSAGPVGTPVTFFGDNLGETATDFVLRFYNGADLPPSLSSASSTEVFTSDQQIGGAVPAGAVTGPVLASVEAISSNTLPFLVGNCNVVENLCTSAQVCCASGVCANNISACAGDVVNAQYVYRFTTGPIPNFPTVIEECASYSPSPSTLWIDGQAGCVNADVHVAFAPGAPAFSMNSSTLLNQNNVVVDQCVGNGIDPCEATLVNAQNNQVHVAGVLSATPATVTFNPTINLLQNTWYRVTITSGVTNSLGVALEDNYGFRFKTRNDATECVVEDLLVSPNDYTAVTSSAVDYEALPTNGSCQVLDPDDYTYDWTLSNYGLDIVFPGDVTSLPGVINEIQVLPNEETNAGQPALVSAGVVGFVANDVGDLTVNFLDPYVTESYPTCTTACVNASVGASFNTAMTSGGTYGVPGAHVENTVLENNVRLFRCSNELCDVFIGSPLLAPVVFVDDPLDTEDDGRSFFLNIASSASLLSSSLSPSSYYRAMIWGGIESAPGPGQPNGVPLWGEVTPLGVPVTPLNYGNYYSWTFRTRANATACGIGSVDVTPSQLLLGAVGARGAFSAEPFGEPDSCSLNGQRLNPLSYPWNWILNTIANPLSPTTQVLIASFLPNHGPSATLDTSSASGSTCTNSCTNAGSTAYEAVCGNGVIDRTPGTEAWEDCDPTAPGWSSAECTSNCQTIGVTACDSTITTGCCGNGNREGREECDDGDNQNNDGCSAVCLKEGSRSMGLTCGDGQITYDSATFAGEECDQSGNVISGDGCSSICLREGSINTSVIGGVICGDGVIGAGEDCDDDNIASGDGCSASCLQEPLFGTWTIGSVAGVCGNGTLEPALTEPVDSHVGEECDDGNTRNGDGCSAGCLTEGSSIFYAVPSFCGDGVTTFSSVSGGEECEVTVSDDTAPYDPVQYVEIEPVASQTVVDGVASTTLQATGTDASTSTSALGTAVIGLTCSCTTDASCGSTTAIGCGMNGCCFERPEVDAGNTYPLTSTNNALCRNTLVQVRFTDQMSIESLFAGDNNTQPQVFLELLSADGDWVDANGNGLYEPPTDVISGPVDCPSSYLAFDTGATNRFSRFFRRLVYRGQHRNPFCSSCGDASGCSIHAGA</sequence>
<dbReference type="SUPFAM" id="SSF81296">
    <property type="entry name" value="E set domains"/>
    <property type="match status" value="3"/>
</dbReference>
<evidence type="ECO:0000259" key="5">
    <source>
        <dbReference type="Pfam" id="PF01833"/>
    </source>
</evidence>
<evidence type="ECO:0000313" key="8">
    <source>
        <dbReference type="Proteomes" id="UP000034290"/>
    </source>
</evidence>
<feature type="transmembrane region" description="Helical" evidence="4">
    <location>
        <begin position="60"/>
        <end position="79"/>
    </location>
</feature>
<dbReference type="PANTHER" id="PTHR46130">
    <property type="entry name" value="LAMGL DOMAIN-CONTAINING PROTEIN"/>
    <property type="match status" value="1"/>
</dbReference>
<evidence type="ECO:0000256" key="1">
    <source>
        <dbReference type="ARBA" id="ARBA00022729"/>
    </source>
</evidence>
<feature type="transmembrane region" description="Helical" evidence="4">
    <location>
        <begin position="100"/>
        <end position="121"/>
    </location>
</feature>
<comment type="caution">
    <text evidence="7">The sequence shown here is derived from an EMBL/GenBank/DDBJ whole genome shotgun (WGS) entry which is preliminary data.</text>
</comment>
<feature type="domain" description="SbsA Ig-like" evidence="6">
    <location>
        <begin position="986"/>
        <end position="1046"/>
    </location>
</feature>
<dbReference type="InterPro" id="IPR014756">
    <property type="entry name" value="Ig_E-set"/>
</dbReference>
<dbReference type="GO" id="GO:0004222">
    <property type="term" value="F:metalloendopeptidase activity"/>
    <property type="evidence" value="ECO:0007669"/>
    <property type="project" value="TreeGrafter"/>
</dbReference>
<dbReference type="GO" id="GO:0005615">
    <property type="term" value="C:extracellular space"/>
    <property type="evidence" value="ECO:0007669"/>
    <property type="project" value="TreeGrafter"/>
</dbReference>
<dbReference type="Proteomes" id="UP000034290">
    <property type="component" value="Unassembled WGS sequence"/>
</dbReference>
<name>A0A0G1Y0W7_9BACT</name>
<dbReference type="InterPro" id="IPR013783">
    <property type="entry name" value="Ig-like_fold"/>
</dbReference>
<dbReference type="InterPro" id="IPR032812">
    <property type="entry name" value="SbsA_Ig"/>
</dbReference>
<evidence type="ECO:0008006" key="9">
    <source>
        <dbReference type="Google" id="ProtNLM"/>
    </source>
</evidence>
<evidence type="ECO:0000313" key="7">
    <source>
        <dbReference type="EMBL" id="KKW36790.1"/>
    </source>
</evidence>
<dbReference type="Gene3D" id="2.60.40.10">
    <property type="entry name" value="Immunoglobulins"/>
    <property type="match status" value="5"/>
</dbReference>
<dbReference type="Pfam" id="PF13205">
    <property type="entry name" value="Big_5"/>
    <property type="match status" value="1"/>
</dbReference>
<evidence type="ECO:0000256" key="2">
    <source>
        <dbReference type="ARBA" id="ARBA00022737"/>
    </source>
</evidence>
<protein>
    <recommendedName>
        <fullName evidence="9">DUF4215 domain-containing protein</fullName>
    </recommendedName>
</protein>
<dbReference type="InterPro" id="IPR011936">
    <property type="entry name" value="Myxo_disulph_rpt"/>
</dbReference>
<dbReference type="NCBIfam" id="TIGR02232">
    <property type="entry name" value="myxo_disulf_rpt"/>
    <property type="match status" value="4"/>
</dbReference>
<dbReference type="PANTHER" id="PTHR46130:SF3">
    <property type="entry name" value="CHROMOSOME UNDETERMINED SCAFFOLD_33, WHOLE GENOME SHOTGUN SEQUENCE"/>
    <property type="match status" value="1"/>
</dbReference>
<evidence type="ECO:0000256" key="4">
    <source>
        <dbReference type="SAM" id="Phobius"/>
    </source>
</evidence>
<evidence type="ECO:0000256" key="3">
    <source>
        <dbReference type="ARBA" id="ARBA00023157"/>
    </source>
</evidence>
<feature type="domain" description="IPT/TIG" evidence="5">
    <location>
        <begin position="552"/>
        <end position="627"/>
    </location>
</feature>
<keyword evidence="4" id="KW-0472">Membrane</keyword>
<gene>
    <name evidence="7" type="ORF">UY81_C0013G0003</name>
</gene>
<reference evidence="7 8" key="1">
    <citation type="journal article" date="2015" name="Nature">
        <title>rRNA introns, odd ribosomes, and small enigmatic genomes across a large radiation of phyla.</title>
        <authorList>
            <person name="Brown C.T."/>
            <person name="Hug L.A."/>
            <person name="Thomas B.C."/>
            <person name="Sharon I."/>
            <person name="Castelle C.J."/>
            <person name="Singh A."/>
            <person name="Wilkins M.J."/>
            <person name="Williams K.H."/>
            <person name="Banfield J.F."/>
        </authorList>
    </citation>
    <scope>NUCLEOTIDE SEQUENCE [LARGE SCALE GENOMIC DNA]</scope>
</reference>
<keyword evidence="3" id="KW-1015">Disulfide bond</keyword>
<dbReference type="InterPro" id="IPR002909">
    <property type="entry name" value="IPT_dom"/>
</dbReference>
<dbReference type="InterPro" id="IPR043543">
    <property type="entry name" value="PAPPA/PAPPA2"/>
</dbReference>
<dbReference type="GO" id="GO:0007166">
    <property type="term" value="P:cell surface receptor signaling pathway"/>
    <property type="evidence" value="ECO:0007669"/>
    <property type="project" value="TreeGrafter"/>
</dbReference>
<keyword evidence="2" id="KW-0677">Repeat</keyword>
<evidence type="ECO:0000259" key="6">
    <source>
        <dbReference type="Pfam" id="PF13205"/>
    </source>
</evidence>
<organism evidence="7 8">
    <name type="scientific">Candidatus Giovannonibacteria bacterium GW2011_GWA2_53_7</name>
    <dbReference type="NCBI Taxonomy" id="1618650"/>
    <lineage>
        <taxon>Bacteria</taxon>
        <taxon>Candidatus Giovannoniibacteriota</taxon>
    </lineage>
</organism>
<proteinExistence type="predicted"/>
<dbReference type="GO" id="GO:0006508">
    <property type="term" value="P:proteolysis"/>
    <property type="evidence" value="ECO:0007669"/>
    <property type="project" value="TreeGrafter"/>
</dbReference>
<dbReference type="Pfam" id="PF01833">
    <property type="entry name" value="TIG"/>
    <property type="match status" value="1"/>
</dbReference>
<keyword evidence="1" id="KW-0732">Signal</keyword>
<keyword evidence="4" id="KW-0812">Transmembrane</keyword>